<name>U4LDP3_PYROM</name>
<feature type="compositionally biased region" description="Pro residues" evidence="1">
    <location>
        <begin position="212"/>
        <end position="224"/>
    </location>
</feature>
<sequence>MGLRPIKRHGVFYHQPPPGPDYRQLVRNIMVKRNPTEIPRRSKVSLFESASESRKQNIIEEPEGTQSGYGNMEGYDGTRVNRKAFAVSRPPKHGRKDGEKKVYVKPLILGPRIAKRRLEEDVDEEKSMKEEEKKKVKFSTPHGLQLGCGYPEMIRRQEKARQIQEERKNKEGRLGRETVAQRRERRVHWTPEMRTRVPTPQVTPVVSGAYPQSPPRLAPVPGSPPRSAKRKRGAESDESENAAAVEYEANVRRQKKRRLYTLLDSIQDIVIGGLAGFIDYFAYDWNDEW</sequence>
<reference evidence="2 3" key="1">
    <citation type="journal article" date="2013" name="PLoS Genet.">
        <title>The genome and development-dependent transcriptomes of Pyronema confluens: a window into fungal evolution.</title>
        <authorList>
            <person name="Traeger S."/>
            <person name="Altegoer F."/>
            <person name="Freitag M."/>
            <person name="Gabaldon T."/>
            <person name="Kempken F."/>
            <person name="Kumar A."/>
            <person name="Marcet-Houben M."/>
            <person name="Poggeler S."/>
            <person name="Stajich J.E."/>
            <person name="Nowrousian M."/>
        </authorList>
    </citation>
    <scope>NUCLEOTIDE SEQUENCE [LARGE SCALE GENOMIC DNA]</scope>
    <source>
        <strain evidence="3">CBS 100304</strain>
        <tissue evidence="2">Vegetative mycelium</tissue>
    </source>
</reference>
<accession>U4LDP3</accession>
<feature type="region of interest" description="Disordered" evidence="1">
    <location>
        <begin position="197"/>
        <end position="243"/>
    </location>
</feature>
<keyword evidence="3" id="KW-1185">Reference proteome</keyword>
<feature type="region of interest" description="Disordered" evidence="1">
    <location>
        <begin position="162"/>
        <end position="182"/>
    </location>
</feature>
<protein>
    <submittedName>
        <fullName evidence="2">Uncharacterized protein</fullName>
    </submittedName>
</protein>
<feature type="compositionally biased region" description="Basic and acidic residues" evidence="1">
    <location>
        <begin position="125"/>
        <end position="134"/>
    </location>
</feature>
<organism evidence="2 3">
    <name type="scientific">Pyronema omphalodes (strain CBS 100304)</name>
    <name type="common">Pyronema confluens</name>
    <dbReference type="NCBI Taxonomy" id="1076935"/>
    <lineage>
        <taxon>Eukaryota</taxon>
        <taxon>Fungi</taxon>
        <taxon>Dikarya</taxon>
        <taxon>Ascomycota</taxon>
        <taxon>Pezizomycotina</taxon>
        <taxon>Pezizomycetes</taxon>
        <taxon>Pezizales</taxon>
        <taxon>Pyronemataceae</taxon>
        <taxon>Pyronema</taxon>
    </lineage>
</organism>
<gene>
    <name evidence="2" type="ORF">PCON_12279</name>
</gene>
<evidence type="ECO:0000313" key="2">
    <source>
        <dbReference type="EMBL" id="CCX12685.1"/>
    </source>
</evidence>
<dbReference type="Proteomes" id="UP000018144">
    <property type="component" value="Unassembled WGS sequence"/>
</dbReference>
<dbReference type="AlphaFoldDB" id="U4LDP3"/>
<feature type="region of interest" description="Disordered" evidence="1">
    <location>
        <begin position="120"/>
        <end position="148"/>
    </location>
</feature>
<evidence type="ECO:0000313" key="3">
    <source>
        <dbReference type="Proteomes" id="UP000018144"/>
    </source>
</evidence>
<proteinExistence type="predicted"/>
<evidence type="ECO:0000256" key="1">
    <source>
        <dbReference type="SAM" id="MobiDB-lite"/>
    </source>
</evidence>
<dbReference type="EMBL" id="HF935723">
    <property type="protein sequence ID" value="CCX12685.1"/>
    <property type="molecule type" value="Genomic_DNA"/>
</dbReference>
<feature type="compositionally biased region" description="Low complexity" evidence="1">
    <location>
        <begin position="197"/>
        <end position="206"/>
    </location>
</feature>